<dbReference type="Gene3D" id="3.30.110.40">
    <property type="entry name" value="TusA-like domain"/>
    <property type="match status" value="1"/>
</dbReference>
<accession>A0A4V1LG25</accession>
<gene>
    <name evidence="2" type="ORF">DS745_18295</name>
</gene>
<dbReference type="EMBL" id="QOUX01000046">
    <property type="protein sequence ID" value="RXI98284.1"/>
    <property type="molecule type" value="Genomic_DNA"/>
</dbReference>
<feature type="domain" description="DUF2249" evidence="1">
    <location>
        <begin position="113"/>
        <end position="178"/>
    </location>
</feature>
<name>A0A4V1LG25_9BACI</name>
<evidence type="ECO:0000259" key="1">
    <source>
        <dbReference type="Pfam" id="PF10006"/>
    </source>
</evidence>
<dbReference type="CDD" id="cd00291">
    <property type="entry name" value="SirA_YedF_YeeD"/>
    <property type="match status" value="1"/>
</dbReference>
<sequence length="181" mass="20918">MNGKIVVLDVREDLKNKLEPFQKIMTTVKTLEKSDIFVLHSTIKPTPLMTLLKTRGYENLVEKRADDHFITTFKKKKRSLLFWKNKHENIDRPNCPQQDIPSVGQDDTNSYYLDNRGLEPPQPMVRTLARLTSMKNGEVLTIRNDRLPAFLIEELNQLGYEYKPIEMEDGSVEVVITKNGG</sequence>
<feature type="domain" description="DUF2249" evidence="1">
    <location>
        <begin position="7"/>
        <end position="75"/>
    </location>
</feature>
<dbReference type="Pfam" id="PF10006">
    <property type="entry name" value="DUF2249"/>
    <property type="match status" value="2"/>
</dbReference>
<organism evidence="2 3">
    <name type="scientific">Anaerobacillus alkaliphilus</name>
    <dbReference type="NCBI Taxonomy" id="1548597"/>
    <lineage>
        <taxon>Bacteria</taxon>
        <taxon>Bacillati</taxon>
        <taxon>Bacillota</taxon>
        <taxon>Bacilli</taxon>
        <taxon>Bacillales</taxon>
        <taxon>Bacillaceae</taxon>
        <taxon>Anaerobacillus</taxon>
    </lineage>
</organism>
<reference evidence="2 3" key="1">
    <citation type="journal article" date="2019" name="Int. J. Syst. Evol. Microbiol.">
        <title>Anaerobacillus alkaliphilus sp. nov., a novel alkaliphilic and moderately halophilic bacterium.</title>
        <authorList>
            <person name="Borsodi A.K."/>
            <person name="Aszalos J.M."/>
            <person name="Bihari P."/>
            <person name="Nagy I."/>
            <person name="Schumann P."/>
            <person name="Sproer C."/>
            <person name="Kovacs A.L."/>
            <person name="Boka K."/>
            <person name="Dobosy P."/>
            <person name="Ovari M."/>
            <person name="Szili-Kovacs T."/>
            <person name="Toth E."/>
        </authorList>
    </citation>
    <scope>NUCLEOTIDE SEQUENCE [LARGE SCALE GENOMIC DNA]</scope>
    <source>
        <strain evidence="2 3">B16-10</strain>
    </source>
</reference>
<dbReference type="Proteomes" id="UP000290649">
    <property type="component" value="Unassembled WGS sequence"/>
</dbReference>
<dbReference type="AlphaFoldDB" id="A0A4V1LG25"/>
<keyword evidence="3" id="KW-1185">Reference proteome</keyword>
<dbReference type="InterPro" id="IPR036868">
    <property type="entry name" value="TusA-like_sf"/>
</dbReference>
<evidence type="ECO:0000313" key="3">
    <source>
        <dbReference type="Proteomes" id="UP000290649"/>
    </source>
</evidence>
<comment type="caution">
    <text evidence="2">The sequence shown here is derived from an EMBL/GenBank/DDBJ whole genome shotgun (WGS) entry which is preliminary data.</text>
</comment>
<dbReference type="OrthoDB" id="30295at2"/>
<dbReference type="InterPro" id="IPR018720">
    <property type="entry name" value="DUF2249"/>
</dbReference>
<proteinExistence type="predicted"/>
<protein>
    <submittedName>
        <fullName evidence="2">DUF2249 domain-containing protein</fullName>
    </submittedName>
</protein>
<dbReference type="RefSeq" id="WP_129079644.1">
    <property type="nucleotide sequence ID" value="NZ_QOUX01000046.1"/>
</dbReference>
<evidence type="ECO:0000313" key="2">
    <source>
        <dbReference type="EMBL" id="RXI98284.1"/>
    </source>
</evidence>
<dbReference type="SUPFAM" id="SSF64307">
    <property type="entry name" value="SirA-like"/>
    <property type="match status" value="1"/>
</dbReference>